<evidence type="ECO:0000256" key="2">
    <source>
        <dbReference type="SAM" id="Phobius"/>
    </source>
</evidence>
<keyword evidence="4" id="KW-1185">Reference proteome</keyword>
<feature type="compositionally biased region" description="Basic and acidic residues" evidence="1">
    <location>
        <begin position="1"/>
        <end position="10"/>
    </location>
</feature>
<dbReference type="OrthoDB" id="115074at2"/>
<keyword evidence="2" id="KW-1133">Transmembrane helix</keyword>
<dbReference type="Proteomes" id="UP000000343">
    <property type="component" value="Plasmid pACIX902"/>
</dbReference>
<evidence type="ECO:0008006" key="5">
    <source>
        <dbReference type="Google" id="ProtNLM"/>
    </source>
</evidence>
<keyword evidence="2" id="KW-0472">Membrane</keyword>
<gene>
    <name evidence="3" type="ordered locus">AciX9_3872</name>
</gene>
<dbReference type="KEGG" id="acm:AciX9_3872"/>
<dbReference type="EMBL" id="CP002482">
    <property type="protein sequence ID" value="ADW71154.1"/>
    <property type="molecule type" value="Genomic_DNA"/>
</dbReference>
<protein>
    <recommendedName>
        <fullName evidence="5">Adenylate cyclase</fullName>
    </recommendedName>
</protein>
<evidence type="ECO:0000256" key="1">
    <source>
        <dbReference type="SAM" id="MobiDB-lite"/>
    </source>
</evidence>
<feature type="region of interest" description="Disordered" evidence="1">
    <location>
        <begin position="1"/>
        <end position="23"/>
    </location>
</feature>
<keyword evidence="2" id="KW-0812">Transmembrane</keyword>
<evidence type="ECO:0000313" key="4">
    <source>
        <dbReference type="Proteomes" id="UP000000343"/>
    </source>
</evidence>
<dbReference type="RefSeq" id="WP_013582174.1">
    <property type="nucleotide sequence ID" value="NC_015065.1"/>
</dbReference>
<dbReference type="HOGENOM" id="CLU_036287_0_0_0"/>
<name>E8X6K4_GRATM</name>
<accession>E8X6K4</accession>
<evidence type="ECO:0000313" key="3">
    <source>
        <dbReference type="EMBL" id="ADW71154.1"/>
    </source>
</evidence>
<keyword evidence="3" id="KW-0614">Plasmid</keyword>
<dbReference type="AlphaFoldDB" id="E8X6K4"/>
<sequence>MLTKDLEVRGEPGGGNEADVEPEPAEILKQLERVVGSSLFRNSKRYPSLLRYIVGEFIAGRSDALKERALGIEVFGRDPDYDTNADPVVRISAGEVRKRIAQYYQERGHEDELRIEIPLGSYQPRFFRPFEDRRSTQTQPEARFRDNAAVPPELHDLHPEPTASSVITPTSIAALDPPLKAKIRQPRFLRITRLHLIWIYGLLLCALIPLILFGWQKYQGRQLRPGAAFFWDRLLHSSEPTLIVLGVHSFDAQGNDISYVSHVLLPQTQQTLLSAMTRSDMVQLNDLTSYVRLTTLLTQNAHSFYTQGATDTTLEQLRRGPFVLIGGFNNLWTTNLTKQLRFRFVTLQNGRNCIQDSQRPERIWTLDTQQKALSNTRDYGMVDAFFDQETDQYVLIVAGIGMSGTEAASEFLTNEQGLAAWLQSSKSGAGDNVQIILSTDVIEGKPGQPQIVESFRW</sequence>
<organism evidence="4">
    <name type="scientific">Granulicella tundricola (strain ATCC BAA-1859 / DSM 23138 / MP5ACTX9)</name>
    <dbReference type="NCBI Taxonomy" id="1198114"/>
    <lineage>
        <taxon>Bacteria</taxon>
        <taxon>Pseudomonadati</taxon>
        <taxon>Acidobacteriota</taxon>
        <taxon>Terriglobia</taxon>
        <taxon>Terriglobales</taxon>
        <taxon>Acidobacteriaceae</taxon>
        <taxon>Granulicella</taxon>
    </lineage>
</organism>
<reference evidence="4" key="1">
    <citation type="submission" date="2011-01" db="EMBL/GenBank/DDBJ databases">
        <title>Complete sequence of plasmid2 of Acidobacterium sp. MP5ACTX9.</title>
        <authorList>
            <consortium name="US DOE Joint Genome Institute"/>
            <person name="Lucas S."/>
            <person name="Copeland A."/>
            <person name="Lapidus A."/>
            <person name="Cheng J.-F."/>
            <person name="Goodwin L."/>
            <person name="Pitluck S."/>
            <person name="Teshima H."/>
            <person name="Detter J.C."/>
            <person name="Han C."/>
            <person name="Tapia R."/>
            <person name="Land M."/>
            <person name="Hauser L."/>
            <person name="Kyrpides N."/>
            <person name="Ivanova N."/>
            <person name="Ovchinnikova G."/>
            <person name="Pagani I."/>
            <person name="Rawat S.R."/>
            <person name="Mannisto M."/>
            <person name="Haggblom M.M."/>
            <person name="Woyke T."/>
        </authorList>
    </citation>
    <scope>NUCLEOTIDE SEQUENCE [LARGE SCALE GENOMIC DNA]</scope>
    <source>
        <strain evidence="4">MP5ACTX9</strain>
        <plasmid evidence="4">Plasmid pACIX902</plasmid>
    </source>
</reference>
<geneLocation type="plasmid" evidence="3 4">
    <name>pACIX902</name>
</geneLocation>
<feature type="transmembrane region" description="Helical" evidence="2">
    <location>
        <begin position="194"/>
        <end position="215"/>
    </location>
</feature>
<proteinExistence type="predicted"/>